<protein>
    <submittedName>
        <fullName evidence="1">Uncharacterized protein</fullName>
    </submittedName>
</protein>
<evidence type="ECO:0000313" key="1">
    <source>
        <dbReference type="EMBL" id="STC79940.1"/>
    </source>
</evidence>
<dbReference type="Proteomes" id="UP000254287">
    <property type="component" value="Unassembled WGS sequence"/>
</dbReference>
<dbReference type="EMBL" id="UFXP01000001">
    <property type="protein sequence ID" value="STC79940.1"/>
    <property type="molecule type" value="Genomic_DNA"/>
</dbReference>
<name>A0A376D137_9CORY</name>
<proteinExistence type="predicted"/>
<reference evidence="1 2" key="1">
    <citation type="submission" date="2018-06" db="EMBL/GenBank/DDBJ databases">
        <authorList>
            <consortium name="Pathogen Informatics"/>
            <person name="Doyle S."/>
        </authorList>
    </citation>
    <scope>NUCLEOTIDE SEQUENCE [LARGE SCALE GENOMIC DNA]</scope>
    <source>
        <strain evidence="1 2">NCTC10289</strain>
    </source>
</reference>
<dbReference type="AlphaFoldDB" id="A0A376D137"/>
<organism evidence="1 2">
    <name type="scientific">Corynebacterium minutissimum</name>
    <dbReference type="NCBI Taxonomy" id="38301"/>
    <lineage>
        <taxon>Bacteria</taxon>
        <taxon>Bacillati</taxon>
        <taxon>Actinomycetota</taxon>
        <taxon>Actinomycetes</taxon>
        <taxon>Mycobacteriales</taxon>
        <taxon>Corynebacteriaceae</taxon>
        <taxon>Corynebacterium</taxon>
    </lineage>
</organism>
<accession>A0A376D137</accession>
<evidence type="ECO:0000313" key="2">
    <source>
        <dbReference type="Proteomes" id="UP000254287"/>
    </source>
</evidence>
<sequence length="41" mass="4715">MHNNVEEMTFGNKQINCVSQLQFPALARGDTTKRIKNRPVQ</sequence>
<gene>
    <name evidence="1" type="ORF">NCTC10289_01985</name>
</gene>